<gene>
    <name evidence="1" type="ORF">CVV68_22120</name>
</gene>
<comment type="caution">
    <text evidence="1">The sequence shown here is derived from an EMBL/GenBank/DDBJ whole genome shotgun (WGS) entry which is preliminary data.</text>
</comment>
<evidence type="ECO:0000313" key="2">
    <source>
        <dbReference type="Proteomes" id="UP000247832"/>
    </source>
</evidence>
<accession>A0A2V5LDM5</accession>
<dbReference type="EMBL" id="QJVD01000054">
    <property type="protein sequence ID" value="PYI64380.1"/>
    <property type="molecule type" value="Genomic_DNA"/>
</dbReference>
<keyword evidence="2" id="KW-1185">Reference proteome</keyword>
<dbReference type="AlphaFoldDB" id="A0A2V5LDM5"/>
<reference evidence="1 2" key="1">
    <citation type="submission" date="2018-05" db="EMBL/GenBank/DDBJ databases">
        <title>Genetic diversity of glacier-inhabiting Cryobacterium bacteria in China and description of Cryobacterium mengkeensis sp. nov. and Arthrobacter glacialis sp. nov.</title>
        <authorList>
            <person name="Liu Q."/>
            <person name="Xin Y.-H."/>
        </authorList>
    </citation>
    <scope>NUCLEOTIDE SEQUENCE [LARGE SCALE GENOMIC DNA]</scope>
    <source>
        <strain evidence="1 2">LI2</strain>
    </source>
</reference>
<evidence type="ECO:0008006" key="3">
    <source>
        <dbReference type="Google" id="ProtNLM"/>
    </source>
</evidence>
<sequence>MTERETWTIPAPAGGWSTPWPQCMELAAAIPSTQWTLVGGLMVQLHATAAGLAITRPTSDVDIVLHIETGATTSAKVTHRLIRLGYHLELSLDANAVAHRFRRGDDQIEVMIADHPAPKMVTIFGGRLPFRIPGGTQALKRTVDALIVSPTGEETLLSIPNQLWALVLKGAAYLEDSRDRGRHLEDAAVLSARISDPYDMLALLRGSDRSRITALHNALKDSASTAWLLLEEQYRQHAQDVLRILATNTVAPQVVKRLGE</sequence>
<organism evidence="1 2">
    <name type="scientific">Arthrobacter livingstonensis</name>
    <dbReference type="NCBI Taxonomy" id="670078"/>
    <lineage>
        <taxon>Bacteria</taxon>
        <taxon>Bacillati</taxon>
        <taxon>Actinomycetota</taxon>
        <taxon>Actinomycetes</taxon>
        <taxon>Micrococcales</taxon>
        <taxon>Micrococcaceae</taxon>
        <taxon>Arthrobacter</taxon>
    </lineage>
</organism>
<dbReference type="Proteomes" id="UP000247832">
    <property type="component" value="Unassembled WGS sequence"/>
</dbReference>
<dbReference type="OrthoDB" id="5175769at2"/>
<proteinExistence type="predicted"/>
<protein>
    <recommendedName>
        <fullName evidence="3">Nucleotidyl transferase AbiEii/AbiGii toxin family protein</fullName>
    </recommendedName>
</protein>
<name>A0A2V5LDM5_9MICC</name>
<evidence type="ECO:0000313" key="1">
    <source>
        <dbReference type="EMBL" id="PYI64380.1"/>
    </source>
</evidence>